<comment type="caution">
    <text evidence="21">The sequence shown here is derived from an EMBL/GenBank/DDBJ whole genome shotgun (WGS) entry which is preliminary data.</text>
</comment>
<evidence type="ECO:0000256" key="7">
    <source>
        <dbReference type="ARBA" id="ARBA00022967"/>
    </source>
</evidence>
<keyword evidence="22" id="KW-1185">Reference proteome</keyword>
<dbReference type="EMBL" id="JBHSDR010000003">
    <property type="protein sequence ID" value="MFC4294397.1"/>
    <property type="molecule type" value="Genomic_DNA"/>
</dbReference>
<comment type="catalytic activity">
    <reaction evidence="13 15">
        <text>4 Fe(II)-[cytochrome c] + O2 + 8 H(+)(in) = 4 Fe(III)-[cytochrome c] + 2 H2O + 4 H(+)(out)</text>
        <dbReference type="Rhea" id="RHEA:11436"/>
        <dbReference type="Rhea" id="RHEA-COMP:10350"/>
        <dbReference type="Rhea" id="RHEA-COMP:14399"/>
        <dbReference type="ChEBI" id="CHEBI:15377"/>
        <dbReference type="ChEBI" id="CHEBI:15378"/>
        <dbReference type="ChEBI" id="CHEBI:15379"/>
        <dbReference type="ChEBI" id="CHEBI:29033"/>
        <dbReference type="ChEBI" id="CHEBI:29034"/>
        <dbReference type="EC" id="7.1.1.9"/>
    </reaction>
</comment>
<dbReference type="SUPFAM" id="SSF81464">
    <property type="entry name" value="Cytochrome c oxidase subunit II-like, transmembrane region"/>
    <property type="match status" value="1"/>
</dbReference>
<keyword evidence="9 17" id="KW-1133">Transmembrane helix</keyword>
<dbReference type="CDD" id="cd13912">
    <property type="entry name" value="CcO_II_C"/>
    <property type="match status" value="1"/>
</dbReference>
<dbReference type="PROSITE" id="PS00078">
    <property type="entry name" value="COX2"/>
    <property type="match status" value="1"/>
</dbReference>
<evidence type="ECO:0000256" key="8">
    <source>
        <dbReference type="ARBA" id="ARBA00022982"/>
    </source>
</evidence>
<accession>A0ABV8RN86</accession>
<proteinExistence type="inferred from homology"/>
<dbReference type="InterPro" id="IPR034210">
    <property type="entry name" value="CcO_II_C"/>
</dbReference>
<keyword evidence="4 14" id="KW-0679">Respiratory chain</keyword>
<comment type="similarity">
    <text evidence="2 14">Belongs to the cytochrome c oxidase subunit 2 family.</text>
</comment>
<keyword evidence="3 14" id="KW-0813">Transport</keyword>
<keyword evidence="11 17" id="KW-0472">Membrane</keyword>
<evidence type="ECO:0000313" key="22">
    <source>
        <dbReference type="Proteomes" id="UP001595828"/>
    </source>
</evidence>
<dbReference type="InterPro" id="IPR008972">
    <property type="entry name" value="Cupredoxin"/>
</dbReference>
<dbReference type="Pfam" id="PF00116">
    <property type="entry name" value="COX2"/>
    <property type="match status" value="1"/>
</dbReference>
<dbReference type="PROSITE" id="PS50857">
    <property type="entry name" value="COX2_CUA"/>
    <property type="match status" value="1"/>
</dbReference>
<dbReference type="SUPFAM" id="SSF49503">
    <property type="entry name" value="Cupredoxins"/>
    <property type="match status" value="1"/>
</dbReference>
<evidence type="ECO:0000259" key="19">
    <source>
        <dbReference type="PROSITE" id="PS50857"/>
    </source>
</evidence>
<evidence type="ECO:0000256" key="4">
    <source>
        <dbReference type="ARBA" id="ARBA00022660"/>
    </source>
</evidence>
<comment type="cofactor">
    <cofactor evidence="15">
        <name>Cu cation</name>
        <dbReference type="ChEBI" id="CHEBI:23378"/>
    </cofactor>
    <text evidence="15">Binds a copper A center.</text>
</comment>
<evidence type="ECO:0000256" key="14">
    <source>
        <dbReference type="RuleBase" id="RU000456"/>
    </source>
</evidence>
<dbReference type="InterPro" id="IPR045187">
    <property type="entry name" value="CcO_II"/>
</dbReference>
<feature type="region of interest" description="Disordered" evidence="16">
    <location>
        <begin position="365"/>
        <end position="398"/>
    </location>
</feature>
<keyword evidence="10 15" id="KW-0186">Copper</keyword>
<evidence type="ECO:0000256" key="17">
    <source>
        <dbReference type="SAM" id="Phobius"/>
    </source>
</evidence>
<evidence type="ECO:0000256" key="3">
    <source>
        <dbReference type="ARBA" id="ARBA00022448"/>
    </source>
</evidence>
<dbReference type="PANTHER" id="PTHR22888:SF9">
    <property type="entry name" value="CYTOCHROME C OXIDASE SUBUNIT 2"/>
    <property type="match status" value="1"/>
</dbReference>
<evidence type="ECO:0000256" key="2">
    <source>
        <dbReference type="ARBA" id="ARBA00007866"/>
    </source>
</evidence>
<evidence type="ECO:0000256" key="16">
    <source>
        <dbReference type="SAM" id="MobiDB-lite"/>
    </source>
</evidence>
<feature type="chain" id="PRO_5046831323" description="Cytochrome c oxidase subunit 2" evidence="18">
    <location>
        <begin position="35"/>
        <end position="398"/>
    </location>
</feature>
<keyword evidence="7" id="KW-1278">Translocase</keyword>
<evidence type="ECO:0000259" key="20">
    <source>
        <dbReference type="PROSITE" id="PS50999"/>
    </source>
</evidence>
<dbReference type="Gene3D" id="2.60.40.420">
    <property type="entry name" value="Cupredoxins - blue copper proteins"/>
    <property type="match status" value="1"/>
</dbReference>
<feature type="domain" description="Cytochrome oxidase subunit II transmembrane region profile" evidence="20">
    <location>
        <begin position="107"/>
        <end position="203"/>
    </location>
</feature>
<evidence type="ECO:0000256" key="15">
    <source>
        <dbReference type="RuleBase" id="RU004024"/>
    </source>
</evidence>
<feature type="transmembrane region" description="Helical" evidence="17">
    <location>
        <begin position="133"/>
        <end position="154"/>
    </location>
</feature>
<keyword evidence="18" id="KW-0732">Signal</keyword>
<evidence type="ECO:0000256" key="13">
    <source>
        <dbReference type="ARBA" id="ARBA00047816"/>
    </source>
</evidence>
<feature type="transmembrane region" description="Helical" evidence="17">
    <location>
        <begin position="175"/>
        <end position="197"/>
    </location>
</feature>
<organism evidence="21 22">
    <name type="scientific">Novosphingobium tardum</name>
    <dbReference type="NCBI Taxonomy" id="1538021"/>
    <lineage>
        <taxon>Bacteria</taxon>
        <taxon>Pseudomonadati</taxon>
        <taxon>Pseudomonadota</taxon>
        <taxon>Alphaproteobacteria</taxon>
        <taxon>Sphingomonadales</taxon>
        <taxon>Sphingomonadaceae</taxon>
        <taxon>Novosphingobium</taxon>
    </lineage>
</organism>
<evidence type="ECO:0000256" key="5">
    <source>
        <dbReference type="ARBA" id="ARBA00022692"/>
    </source>
</evidence>
<evidence type="ECO:0000313" key="21">
    <source>
        <dbReference type="EMBL" id="MFC4294397.1"/>
    </source>
</evidence>
<sequence length="398" mass="40524">MSRAENTRSFTRTLTGGFRKLALAAVLVAAPAMAQAPAAAPAAPAAAASAPAISAPGAARAPDVVTRATDTAAGASAGAATAAVPAAAVPAAGGGYTPMAPTAGKGQPVDGGWTFQDQYSPIGEYALWMHDAILVPLITVISLFVLILLLVVMVRFRRGRNQTPSKTTHNAMIEVVWTLLPVLILVGVAVPSIKLLAKQYKPAPANALTVKATGNQWFWSYSYPDNGGLEIVSNMLPDEEAIKRGEPAQLGVDNRMVLPVGEPIRLQTTGADVIHSFAVPSLWFKLDAVPGRINEKVLFIKEPGVYYGQCSELCGARHGYMPIAIEALPRPQFDAWVLAKGGSLKSAKPAEAAAAVPAPAAAPAAAASPAASPTSGASPAAAGASPAPTASGAPAPAA</sequence>
<dbReference type="InterPro" id="IPR001505">
    <property type="entry name" value="Copper_CuA"/>
</dbReference>
<dbReference type="Proteomes" id="UP001595828">
    <property type="component" value="Unassembled WGS sequence"/>
</dbReference>
<dbReference type="EC" id="7.1.1.9" evidence="15"/>
<evidence type="ECO:0000256" key="1">
    <source>
        <dbReference type="ARBA" id="ARBA00004141"/>
    </source>
</evidence>
<dbReference type="InterPro" id="IPR036257">
    <property type="entry name" value="Cyt_c_oxidase_su2_TM_sf"/>
</dbReference>
<evidence type="ECO:0000256" key="9">
    <source>
        <dbReference type="ARBA" id="ARBA00022989"/>
    </source>
</evidence>
<feature type="signal peptide" evidence="18">
    <location>
        <begin position="1"/>
        <end position="34"/>
    </location>
</feature>
<keyword evidence="5 14" id="KW-0812">Transmembrane</keyword>
<evidence type="ECO:0000256" key="6">
    <source>
        <dbReference type="ARBA" id="ARBA00022723"/>
    </source>
</evidence>
<dbReference type="Pfam" id="PF02790">
    <property type="entry name" value="COX2_TM"/>
    <property type="match status" value="1"/>
</dbReference>
<dbReference type="PRINTS" id="PR01166">
    <property type="entry name" value="CYCOXIDASEII"/>
</dbReference>
<dbReference type="InterPro" id="IPR002429">
    <property type="entry name" value="CcO_II-like_C"/>
</dbReference>
<evidence type="ECO:0000256" key="18">
    <source>
        <dbReference type="SAM" id="SignalP"/>
    </source>
</evidence>
<evidence type="ECO:0000256" key="11">
    <source>
        <dbReference type="ARBA" id="ARBA00023136"/>
    </source>
</evidence>
<comment type="function">
    <text evidence="12 15">Subunits I and II form the functional core of the enzyme complex. Electrons originating in cytochrome c are transferred via heme a and Cu(A) to the binuclear center formed by heme a3 and Cu(B).</text>
</comment>
<keyword evidence="8 14" id="KW-0249">Electron transport</keyword>
<evidence type="ECO:0000256" key="10">
    <source>
        <dbReference type="ARBA" id="ARBA00023008"/>
    </source>
</evidence>
<dbReference type="RefSeq" id="WP_379537849.1">
    <property type="nucleotide sequence ID" value="NZ_JBHSDR010000003.1"/>
</dbReference>
<name>A0ABV8RN86_9SPHN</name>
<dbReference type="PANTHER" id="PTHR22888">
    <property type="entry name" value="CYTOCHROME C OXIDASE, SUBUNIT II"/>
    <property type="match status" value="1"/>
</dbReference>
<dbReference type="PROSITE" id="PS50999">
    <property type="entry name" value="COX2_TM"/>
    <property type="match status" value="1"/>
</dbReference>
<dbReference type="InterPro" id="IPR014222">
    <property type="entry name" value="Cyt_c_oxidase_su2"/>
</dbReference>
<comment type="subcellular location">
    <subcellularLocation>
        <location evidence="14">Cell membrane</location>
        <topology evidence="14">Multi-pass membrane protein</topology>
    </subcellularLocation>
    <subcellularLocation>
        <location evidence="1">Membrane</location>
        <topology evidence="1">Multi-pass membrane protein</topology>
    </subcellularLocation>
</comment>
<reference evidence="22" key="1">
    <citation type="journal article" date="2019" name="Int. J. Syst. Evol. Microbiol.">
        <title>The Global Catalogue of Microorganisms (GCM) 10K type strain sequencing project: providing services to taxonomists for standard genome sequencing and annotation.</title>
        <authorList>
            <consortium name="The Broad Institute Genomics Platform"/>
            <consortium name="The Broad Institute Genome Sequencing Center for Infectious Disease"/>
            <person name="Wu L."/>
            <person name="Ma J."/>
        </authorList>
    </citation>
    <scope>NUCLEOTIDE SEQUENCE [LARGE SCALE GENOMIC DNA]</scope>
    <source>
        <strain evidence="22">CGMCC 1.12989</strain>
    </source>
</reference>
<dbReference type="Gene3D" id="1.10.287.90">
    <property type="match status" value="1"/>
</dbReference>
<gene>
    <name evidence="21" type="primary">coxB</name>
    <name evidence="21" type="ORF">ACFO0A_04915</name>
</gene>
<evidence type="ECO:0000256" key="12">
    <source>
        <dbReference type="ARBA" id="ARBA00024688"/>
    </source>
</evidence>
<dbReference type="InterPro" id="IPR011759">
    <property type="entry name" value="Cyt_c_oxidase_su2_TM_dom"/>
</dbReference>
<dbReference type="NCBIfam" id="TIGR02866">
    <property type="entry name" value="CoxB"/>
    <property type="match status" value="1"/>
</dbReference>
<feature type="domain" description="Cytochrome oxidase subunit II copper A binding" evidence="19">
    <location>
        <begin position="205"/>
        <end position="339"/>
    </location>
</feature>
<protein>
    <recommendedName>
        <fullName evidence="15">Cytochrome c oxidase subunit 2</fullName>
        <ecNumber evidence="15">7.1.1.9</ecNumber>
    </recommendedName>
</protein>
<keyword evidence="6 15" id="KW-0479">Metal-binding</keyword>